<dbReference type="AlphaFoldDB" id="E0NSX1"/>
<evidence type="ECO:0000313" key="3">
    <source>
        <dbReference type="Proteomes" id="UP000004394"/>
    </source>
</evidence>
<keyword evidence="1" id="KW-0812">Transmembrane</keyword>
<dbReference type="BioCyc" id="PMAR862515-HMP:GMOO-1346-MONOMER"/>
<reference evidence="2" key="1">
    <citation type="submission" date="2010-07" db="EMBL/GenBank/DDBJ databases">
        <authorList>
            <person name="Muzny D."/>
            <person name="Qin X."/>
            <person name="Deng J."/>
            <person name="Jiang H."/>
            <person name="Liu Y."/>
            <person name="Qu J."/>
            <person name="Song X.-Z."/>
            <person name="Zhang L."/>
            <person name="Thornton R."/>
            <person name="Coyle M."/>
            <person name="Francisco L."/>
            <person name="Jackson L."/>
            <person name="Javaid M."/>
            <person name="Korchina V."/>
            <person name="Kovar C."/>
            <person name="Mata R."/>
            <person name="Mathew T."/>
            <person name="Ngo R."/>
            <person name="Nguyen L."/>
            <person name="Nguyen N."/>
            <person name="Okwuonu G."/>
            <person name="Ongeri F."/>
            <person name="Pham C."/>
            <person name="Simmons D."/>
            <person name="Wilczek-Boney K."/>
            <person name="Hale W."/>
            <person name="Jakkamsetti A."/>
            <person name="Pham P."/>
            <person name="Ruth R."/>
            <person name="San Lucas F."/>
            <person name="Warren J."/>
            <person name="Zhang J."/>
            <person name="Zhao Z."/>
            <person name="Zhou C."/>
            <person name="Zhu D."/>
            <person name="Lee S."/>
            <person name="Bess C."/>
            <person name="Blankenburg K."/>
            <person name="Forbes L."/>
            <person name="Fu Q."/>
            <person name="Gubbala S."/>
            <person name="Hirani K."/>
            <person name="Jayaseelan J.C."/>
            <person name="Lara F."/>
            <person name="Munidasa M."/>
            <person name="Palculict T."/>
            <person name="Patil S."/>
            <person name="Pu L.-L."/>
            <person name="Saada N."/>
            <person name="Tang L."/>
            <person name="Weissenberger G."/>
            <person name="Zhu Y."/>
            <person name="Hemphill L."/>
            <person name="Shang Y."/>
            <person name="Youmans B."/>
            <person name="Ayvaz T."/>
            <person name="Ross M."/>
            <person name="Santibanez J."/>
            <person name="Aqrawi P."/>
            <person name="Gross S."/>
            <person name="Joshi V."/>
            <person name="Fowler G."/>
            <person name="Nazareth L."/>
            <person name="Reid J."/>
            <person name="Worley K."/>
            <person name="Petrosino J."/>
            <person name="Highlander S."/>
            <person name="Gibbs R."/>
        </authorList>
    </citation>
    <scope>NUCLEOTIDE SEQUENCE [LARGE SCALE GENOMIC DNA]</scope>
    <source>
        <strain evidence="2">DSM 16973</strain>
    </source>
</reference>
<gene>
    <name evidence="2" type="ORF">HMPREF0658_1323</name>
</gene>
<keyword evidence="1" id="KW-1133">Transmembrane helix</keyword>
<dbReference type="EMBL" id="AEEI01000043">
    <property type="protein sequence ID" value="EFM01835.1"/>
    <property type="molecule type" value="Genomic_DNA"/>
</dbReference>
<organism evidence="2 3">
    <name type="scientific">Hoylesella marshii DSM 16973 = JCM 13450</name>
    <dbReference type="NCBI Taxonomy" id="862515"/>
    <lineage>
        <taxon>Bacteria</taxon>
        <taxon>Pseudomonadati</taxon>
        <taxon>Bacteroidota</taxon>
        <taxon>Bacteroidia</taxon>
        <taxon>Bacteroidales</taxon>
        <taxon>Prevotellaceae</taxon>
        <taxon>Hoylesella</taxon>
    </lineage>
</organism>
<accession>E0NSX1</accession>
<keyword evidence="1" id="KW-0472">Membrane</keyword>
<name>E0NSX1_9BACT</name>
<sequence>MEPWTKALLDERKPMIKRWISGWKILFAVNLLLWMSAWVSSMLGAFLMAVIWMYGTICMALLEFVTALLAFFSGYRRLGWLIFALTLLLLSLEYGIFFIPGN</sequence>
<evidence type="ECO:0000313" key="2">
    <source>
        <dbReference type="EMBL" id="EFM01835.1"/>
    </source>
</evidence>
<proteinExistence type="predicted"/>
<comment type="caution">
    <text evidence="2">The sequence shown here is derived from an EMBL/GenBank/DDBJ whole genome shotgun (WGS) entry which is preliminary data.</text>
</comment>
<feature type="transmembrane region" description="Helical" evidence="1">
    <location>
        <begin position="78"/>
        <end position="99"/>
    </location>
</feature>
<feature type="transmembrane region" description="Helical" evidence="1">
    <location>
        <begin position="21"/>
        <end position="39"/>
    </location>
</feature>
<keyword evidence="3" id="KW-1185">Reference proteome</keyword>
<dbReference type="Proteomes" id="UP000004394">
    <property type="component" value="Unassembled WGS sequence"/>
</dbReference>
<feature type="transmembrane region" description="Helical" evidence="1">
    <location>
        <begin position="45"/>
        <end position="71"/>
    </location>
</feature>
<evidence type="ECO:0000256" key="1">
    <source>
        <dbReference type="SAM" id="Phobius"/>
    </source>
</evidence>
<dbReference type="STRING" id="862515.HMPREF0658_1323"/>
<dbReference type="RefSeq" id="WP_006949353.1">
    <property type="nucleotide sequence ID" value="NZ_BAJI01000003.1"/>
</dbReference>
<dbReference type="HOGENOM" id="CLU_2274848_0_0_10"/>
<protein>
    <submittedName>
        <fullName evidence="2">Uncharacterized protein</fullName>
    </submittedName>
</protein>